<evidence type="ECO:0000256" key="10">
    <source>
        <dbReference type="ARBA" id="ARBA00045444"/>
    </source>
</evidence>
<dbReference type="InterPro" id="IPR007110">
    <property type="entry name" value="Ig-like_dom"/>
</dbReference>
<dbReference type="RefSeq" id="XP_002125507.1">
    <property type="nucleotide sequence ID" value="XM_002125471.4"/>
</dbReference>
<dbReference type="HOGENOM" id="CLU_619559_0_0_1"/>
<reference evidence="14" key="4">
    <citation type="submission" date="2025-09" db="UniProtKB">
        <authorList>
            <consortium name="Ensembl"/>
        </authorList>
    </citation>
    <scope>IDENTIFICATION</scope>
</reference>
<dbReference type="Gene3D" id="2.60.40.10">
    <property type="entry name" value="Immunoglobulins"/>
    <property type="match status" value="2"/>
</dbReference>
<evidence type="ECO:0000256" key="11">
    <source>
        <dbReference type="SAM" id="Phobius"/>
    </source>
</evidence>
<dbReference type="PANTHER" id="PTHR11890:SF44">
    <property type="entry name" value="X-LINKED INTERLEUKIN-1 RECEPTOR ACCESSORY PROTEIN-LIKE 2"/>
    <property type="match status" value="1"/>
</dbReference>
<dbReference type="InParanoid" id="H2Y3F9"/>
<feature type="transmembrane region" description="Helical" evidence="11">
    <location>
        <begin position="397"/>
        <end position="420"/>
    </location>
</feature>
<evidence type="ECO:0000256" key="4">
    <source>
        <dbReference type="ARBA" id="ARBA00023157"/>
    </source>
</evidence>
<keyword evidence="5" id="KW-0325">Glycoprotein</keyword>
<keyword evidence="6" id="KW-0922">Interferon antiviral system evasion</keyword>
<keyword evidence="2" id="KW-0899">Viral immunoevasion</keyword>
<evidence type="ECO:0000256" key="3">
    <source>
        <dbReference type="ARBA" id="ARBA00022830"/>
    </source>
</evidence>
<dbReference type="AlphaFoldDB" id="H2Y3F9"/>
<name>H2Y3F9_CIOIN</name>
<feature type="signal peptide" evidence="12">
    <location>
        <begin position="1"/>
        <end position="24"/>
    </location>
</feature>
<dbReference type="Ensembl" id="ENSCINT00000032225.1">
    <property type="protein sequence ID" value="ENSCINP00000036444.1"/>
    <property type="gene ID" value="ENSCING00000021390.1"/>
</dbReference>
<evidence type="ECO:0000259" key="13">
    <source>
        <dbReference type="PROSITE" id="PS50835"/>
    </source>
</evidence>
<keyword evidence="4" id="KW-1015">Disulfide bond</keyword>
<dbReference type="PANTHER" id="PTHR11890">
    <property type="entry name" value="INTERLEUKIN-1 RECEPTOR FAMILY MEMBER"/>
    <property type="match status" value="1"/>
</dbReference>
<sequence length="442" mass="49217">MKMRMIALYAFLCCVLDTISYVLGEPGYGVSQNCSSEGDKEIEVHIGWPFTLSCSEGSMSELYDGEDQTYVQCIIIDRSKKLVVLNETYNSDEDGYFDYDSMPEYAVGDVKDNSSTNYSIVLQLADNQCWMVNVHLVLTESPNATCEESSRTTQHASTRMAHGQSSHFTCVVPQSTAPKIYTNNITTKWLRNCGDKLPNTTVAIGHGIRIGGWDYADAGVYTCAVTYNQMTRYAVHYTACVKPPKNFGKTTLVCSHNIIKVTLGSDAEVECEARGGLEGVGDIHFTSSWRKEEVGGENNIVCRDYGRGARPRSRSQIMIDKIDCEMKITKPQCFHQPPTREQEADALNRKIKMKLVIKNLSPSDYGTYTAEIRSSRGTANATIVVEKNHIPIVTTRAVIIGAIFGVLVLIVLVCGLVYGFRRYRGKHYLATAKCMHCRMLSI</sequence>
<evidence type="ECO:0000313" key="15">
    <source>
        <dbReference type="Proteomes" id="UP000008144"/>
    </source>
</evidence>
<dbReference type="EMBL" id="EAAA01001979">
    <property type="status" value="NOT_ANNOTATED_CDS"/>
    <property type="molecule type" value="Genomic_DNA"/>
</dbReference>
<reference evidence="14" key="2">
    <citation type="journal article" date="2008" name="Genome Biol.">
        <title>Improved genome assembly and evidence-based global gene model set for the chordate Ciona intestinalis: new insight into intron and operon populations.</title>
        <authorList>
            <person name="Satou Y."/>
            <person name="Mineta K."/>
            <person name="Ogasawara M."/>
            <person name="Sasakura Y."/>
            <person name="Shoguchi E."/>
            <person name="Ueno K."/>
            <person name="Yamada L."/>
            <person name="Matsumoto J."/>
            <person name="Wasserscheid J."/>
            <person name="Dewar K."/>
            <person name="Wiley G.B."/>
            <person name="Macmil S.L."/>
            <person name="Roe B.A."/>
            <person name="Zeller R.W."/>
            <person name="Hastings K.E."/>
            <person name="Lemaire P."/>
            <person name="Lindquist E."/>
            <person name="Endo T."/>
            <person name="Hotta K."/>
            <person name="Inaba K."/>
        </authorList>
    </citation>
    <scope>NUCLEOTIDE SEQUENCE [LARGE SCALE GENOMIC DNA]</scope>
    <source>
        <strain evidence="14">wild type</strain>
    </source>
</reference>
<evidence type="ECO:0000313" key="14">
    <source>
        <dbReference type="Ensembl" id="ENSCINP00000036444.1"/>
    </source>
</evidence>
<dbReference type="PROSITE" id="PS50835">
    <property type="entry name" value="IG_LIKE"/>
    <property type="match status" value="1"/>
</dbReference>
<comment type="function">
    <text evidence="10">Counteracts the antiviral effects of host IFN-alpha/beta and key IFN-inducible proteins involved in viral RNA degradation suxh as host OAS1. Acts as a soluble IFN-alpha receptor and thus inhibits the interaction between host IFN-alpha and its receptor.</text>
</comment>
<dbReference type="KEGG" id="cin:100175989"/>
<dbReference type="SMART" id="SM00409">
    <property type="entry name" value="IG"/>
    <property type="match status" value="2"/>
</dbReference>
<accession>H2Y3F9</accession>
<dbReference type="OrthoDB" id="10012075at2759"/>
<keyword evidence="3" id="KW-1114">Inhibition of host interferon signaling pathway by virus</keyword>
<gene>
    <name evidence="14" type="primary">LOC100175989</name>
</gene>
<evidence type="ECO:0000256" key="12">
    <source>
        <dbReference type="SAM" id="SignalP"/>
    </source>
</evidence>
<dbReference type="InterPro" id="IPR015621">
    <property type="entry name" value="IL-1_rcpt_fam"/>
</dbReference>
<feature type="domain" description="Ig-like" evidence="13">
    <location>
        <begin position="142"/>
        <end position="236"/>
    </location>
</feature>
<keyword evidence="2" id="KW-1090">Inhibition of host innate immune response by virus</keyword>
<evidence type="ECO:0000256" key="7">
    <source>
        <dbReference type="ARBA" id="ARBA00023319"/>
    </source>
</evidence>
<dbReference type="InterPro" id="IPR013783">
    <property type="entry name" value="Ig-like_fold"/>
</dbReference>
<dbReference type="InterPro" id="IPR003599">
    <property type="entry name" value="Ig_sub"/>
</dbReference>
<feature type="chain" id="PRO_5014093548" description="Soluble interferon alpha/beta receptor OPG204" evidence="12">
    <location>
        <begin position="25"/>
        <end position="442"/>
    </location>
</feature>
<reference evidence="14" key="3">
    <citation type="submission" date="2025-08" db="UniProtKB">
        <authorList>
            <consortium name="Ensembl"/>
        </authorList>
    </citation>
    <scope>IDENTIFICATION</scope>
</reference>
<evidence type="ECO:0000256" key="6">
    <source>
        <dbReference type="ARBA" id="ARBA00023258"/>
    </source>
</evidence>
<dbReference type="SUPFAM" id="SSF48726">
    <property type="entry name" value="Immunoglobulin"/>
    <property type="match status" value="1"/>
</dbReference>
<keyword evidence="11" id="KW-1133">Transmembrane helix</keyword>
<keyword evidence="11" id="KW-0472">Membrane</keyword>
<keyword evidence="2" id="KW-0945">Host-virus interaction</keyword>
<evidence type="ECO:0000256" key="8">
    <source>
        <dbReference type="ARBA" id="ARBA00038761"/>
    </source>
</evidence>
<keyword evidence="11" id="KW-0812">Transmembrane</keyword>
<keyword evidence="1" id="KW-0244">Early protein</keyword>
<reference evidence="15" key="1">
    <citation type="journal article" date="2002" name="Science">
        <title>The draft genome of Ciona intestinalis: insights into chordate and vertebrate origins.</title>
        <authorList>
            <person name="Dehal P."/>
            <person name="Satou Y."/>
            <person name="Campbell R.K."/>
            <person name="Chapman J."/>
            <person name="Degnan B."/>
            <person name="De Tomaso A."/>
            <person name="Davidson B."/>
            <person name="Di Gregorio A."/>
            <person name="Gelpke M."/>
            <person name="Goodstein D.M."/>
            <person name="Harafuji N."/>
            <person name="Hastings K.E."/>
            <person name="Ho I."/>
            <person name="Hotta K."/>
            <person name="Huang W."/>
            <person name="Kawashima T."/>
            <person name="Lemaire P."/>
            <person name="Martinez D."/>
            <person name="Meinertzhagen I.A."/>
            <person name="Necula S."/>
            <person name="Nonaka M."/>
            <person name="Putnam N."/>
            <person name="Rash S."/>
            <person name="Saiga H."/>
            <person name="Satake M."/>
            <person name="Terry A."/>
            <person name="Yamada L."/>
            <person name="Wang H.G."/>
            <person name="Awazu S."/>
            <person name="Azumi K."/>
            <person name="Boore J."/>
            <person name="Branno M."/>
            <person name="Chin-Bow S."/>
            <person name="DeSantis R."/>
            <person name="Doyle S."/>
            <person name="Francino P."/>
            <person name="Keys D.N."/>
            <person name="Haga S."/>
            <person name="Hayashi H."/>
            <person name="Hino K."/>
            <person name="Imai K.S."/>
            <person name="Inaba K."/>
            <person name="Kano S."/>
            <person name="Kobayashi K."/>
            <person name="Kobayashi M."/>
            <person name="Lee B.I."/>
            <person name="Makabe K.W."/>
            <person name="Manohar C."/>
            <person name="Matassi G."/>
            <person name="Medina M."/>
            <person name="Mochizuki Y."/>
            <person name="Mount S."/>
            <person name="Morishita T."/>
            <person name="Miura S."/>
            <person name="Nakayama A."/>
            <person name="Nishizaka S."/>
            <person name="Nomoto H."/>
            <person name="Ohta F."/>
            <person name="Oishi K."/>
            <person name="Rigoutsos I."/>
            <person name="Sano M."/>
            <person name="Sasaki A."/>
            <person name="Sasakura Y."/>
            <person name="Shoguchi E."/>
            <person name="Shin-i T."/>
            <person name="Spagnuolo A."/>
            <person name="Stainier D."/>
            <person name="Suzuki M.M."/>
            <person name="Tassy O."/>
            <person name="Takatori N."/>
            <person name="Tokuoka M."/>
            <person name="Yagi K."/>
            <person name="Yoshizaki F."/>
            <person name="Wada S."/>
            <person name="Zhang C."/>
            <person name="Hyatt P.D."/>
            <person name="Larimer F."/>
            <person name="Detter C."/>
            <person name="Doggett N."/>
            <person name="Glavina T."/>
            <person name="Hawkins T."/>
            <person name="Richardson P."/>
            <person name="Lucas S."/>
            <person name="Kohara Y."/>
            <person name="Levine M."/>
            <person name="Satoh N."/>
            <person name="Rokhsar D.S."/>
        </authorList>
    </citation>
    <scope>NUCLEOTIDE SEQUENCE [LARGE SCALE GENOMIC DNA]</scope>
</reference>
<dbReference type="GeneTree" id="ENSGT00940000169279"/>
<protein>
    <recommendedName>
        <fullName evidence="9">Soluble interferon alpha/beta receptor OPG204</fullName>
    </recommendedName>
</protein>
<keyword evidence="7" id="KW-0393">Immunoglobulin domain</keyword>
<dbReference type="InterPro" id="IPR036179">
    <property type="entry name" value="Ig-like_dom_sf"/>
</dbReference>
<evidence type="ECO:0000256" key="1">
    <source>
        <dbReference type="ARBA" id="ARBA00022518"/>
    </source>
</evidence>
<evidence type="ECO:0000256" key="5">
    <source>
        <dbReference type="ARBA" id="ARBA00023180"/>
    </source>
</evidence>
<keyword evidence="12" id="KW-0732">Signal</keyword>
<proteinExistence type="predicted"/>
<dbReference type="GeneID" id="100175989"/>
<evidence type="ECO:0000256" key="9">
    <source>
        <dbReference type="ARBA" id="ARBA00041012"/>
    </source>
</evidence>
<organism evidence="14 15">
    <name type="scientific">Ciona intestinalis</name>
    <name type="common">Transparent sea squirt</name>
    <name type="synonym">Ascidia intestinalis</name>
    <dbReference type="NCBI Taxonomy" id="7719"/>
    <lineage>
        <taxon>Eukaryota</taxon>
        <taxon>Metazoa</taxon>
        <taxon>Chordata</taxon>
        <taxon>Tunicata</taxon>
        <taxon>Ascidiacea</taxon>
        <taxon>Phlebobranchia</taxon>
        <taxon>Cionidae</taxon>
        <taxon>Ciona</taxon>
    </lineage>
</organism>
<keyword evidence="15" id="KW-1185">Reference proteome</keyword>
<evidence type="ECO:0000256" key="2">
    <source>
        <dbReference type="ARBA" id="ARBA00022632"/>
    </source>
</evidence>
<comment type="subunit">
    <text evidence="8">Interacts with host IFNA1.</text>
</comment>
<dbReference type="GO" id="GO:0039502">
    <property type="term" value="P:symbiont-mediated suppression of host type I interferon-mediated signaling pathway"/>
    <property type="evidence" value="ECO:0007669"/>
    <property type="project" value="UniProtKB-KW"/>
</dbReference>
<accession>A0A1W2WDG5</accession>
<dbReference type="Proteomes" id="UP000008144">
    <property type="component" value="Chromosome 4"/>
</dbReference>